<dbReference type="Pfam" id="PF00656">
    <property type="entry name" value="Peptidase_C14"/>
    <property type="match status" value="1"/>
</dbReference>
<feature type="domain" description="Peptidase C14 caspase" evidence="2">
    <location>
        <begin position="293"/>
        <end position="506"/>
    </location>
</feature>
<dbReference type="InterPro" id="IPR052039">
    <property type="entry name" value="Caspase-related_regulators"/>
</dbReference>
<dbReference type="AlphaFoldDB" id="A0A532UZM5"/>
<dbReference type="SUPFAM" id="SSF52129">
    <property type="entry name" value="Caspase-like"/>
    <property type="match status" value="1"/>
</dbReference>
<dbReference type="GO" id="GO:0006508">
    <property type="term" value="P:proteolysis"/>
    <property type="evidence" value="ECO:0007669"/>
    <property type="project" value="InterPro"/>
</dbReference>
<dbReference type="Proteomes" id="UP000319619">
    <property type="component" value="Unassembled WGS sequence"/>
</dbReference>
<dbReference type="EMBL" id="NJBN01000005">
    <property type="protein sequence ID" value="TKJ40368.1"/>
    <property type="molecule type" value="Genomic_DNA"/>
</dbReference>
<gene>
    <name evidence="3" type="ORF">CEE37_08555</name>
</gene>
<keyword evidence="1" id="KW-0732">Signal</keyword>
<proteinExistence type="predicted"/>
<comment type="caution">
    <text evidence="3">The sequence shown here is derived from an EMBL/GenBank/DDBJ whole genome shotgun (WGS) entry which is preliminary data.</text>
</comment>
<accession>A0A532UZM5</accession>
<dbReference type="Gene3D" id="3.40.50.1460">
    <property type="match status" value="1"/>
</dbReference>
<protein>
    <recommendedName>
        <fullName evidence="2">Peptidase C14 caspase domain-containing protein</fullName>
    </recommendedName>
</protein>
<name>A0A532UZM5_UNCL8</name>
<reference evidence="3 4" key="1">
    <citation type="submission" date="2017-06" db="EMBL/GenBank/DDBJ databases">
        <title>Novel microbial phyla capable of carbon fixation and sulfur reduction in deep-sea sediments.</title>
        <authorList>
            <person name="Huang J."/>
            <person name="Baker B."/>
            <person name="Wang Y."/>
        </authorList>
    </citation>
    <scope>NUCLEOTIDE SEQUENCE [LARGE SCALE GENOMIC DNA]</scope>
    <source>
        <strain evidence="3">B3_LCP</strain>
    </source>
</reference>
<dbReference type="PANTHER" id="PTHR22576">
    <property type="entry name" value="MUCOSA ASSOCIATED LYMPHOID TISSUE LYMPHOMA TRANSLOCATION PROTEIN 1/PARACASPASE"/>
    <property type="match status" value="1"/>
</dbReference>
<feature type="signal peptide" evidence="1">
    <location>
        <begin position="1"/>
        <end position="20"/>
    </location>
</feature>
<dbReference type="InterPro" id="IPR011600">
    <property type="entry name" value="Pept_C14_caspase"/>
</dbReference>
<dbReference type="InterPro" id="IPR029030">
    <property type="entry name" value="Caspase-like_dom_sf"/>
</dbReference>
<evidence type="ECO:0000259" key="2">
    <source>
        <dbReference type="Pfam" id="PF00656"/>
    </source>
</evidence>
<dbReference type="GO" id="GO:0004197">
    <property type="term" value="F:cysteine-type endopeptidase activity"/>
    <property type="evidence" value="ECO:0007669"/>
    <property type="project" value="InterPro"/>
</dbReference>
<organism evidence="3 4">
    <name type="scientific">candidate division LCP-89 bacterium B3_LCP</name>
    <dbReference type="NCBI Taxonomy" id="2012998"/>
    <lineage>
        <taxon>Bacteria</taxon>
        <taxon>Pseudomonadati</taxon>
        <taxon>Bacteria division LCP-89</taxon>
    </lineage>
</organism>
<sequence>MRMYIVFIPLLFSLALTNQASEDGIREMSFLMERQVSFEITDVTIKKLNANGIPDSILQELGQLKSRTFDKENLFIDQIRRAIGDEPTDQYKSWILKHAKITDELDVEIVYRDPSDVDIRLKDSRIIPFYLTIENRSERQIKFNRQDIQLNVGLSSPLRTVKVETVLEAIEDTATMRPFLNKVLKFITSQSKAFHRTYHKDLEGTLKEYSFQDSIIKPHKKCEGLVFFMLPEDTDEVLWSTLRVLDFPSQAITTRGYHVYTNEKQQEKHRNIFEKIWKILFKAPPPIENSYALLAFTGDYEYYKDLDYAGSDIERLGEFLSKKQGYKRVVVITDSNLTIPKLKYPQEHFMSKITPKDRFLFYYAGHGDTKLINGVAKGYLPLADAKPGGDDNCIPMDSLVMWMNQLQSKHLLVILDCCFSGLALRGLDIESVDPKYLLMAGTERESALEGERWDGSLFTHLLMEGLRGKADVYKDDVITIWELYGWLRSAVKKEAIEAGYELIPQMKDFTKYSSKEEFFFIHTK</sequence>
<feature type="chain" id="PRO_5021754469" description="Peptidase C14 caspase domain-containing protein" evidence="1">
    <location>
        <begin position="21"/>
        <end position="524"/>
    </location>
</feature>
<evidence type="ECO:0000313" key="3">
    <source>
        <dbReference type="EMBL" id="TKJ40368.1"/>
    </source>
</evidence>
<dbReference type="PANTHER" id="PTHR22576:SF37">
    <property type="entry name" value="MUCOSA-ASSOCIATED LYMPHOID TISSUE LYMPHOMA TRANSLOCATION PROTEIN 1"/>
    <property type="match status" value="1"/>
</dbReference>
<evidence type="ECO:0000256" key="1">
    <source>
        <dbReference type="SAM" id="SignalP"/>
    </source>
</evidence>
<evidence type="ECO:0000313" key="4">
    <source>
        <dbReference type="Proteomes" id="UP000319619"/>
    </source>
</evidence>